<evidence type="ECO:0000256" key="4">
    <source>
        <dbReference type="ARBA" id="ARBA00022643"/>
    </source>
</evidence>
<dbReference type="InterPro" id="IPR035587">
    <property type="entry name" value="DUS-like_FMN-bd"/>
</dbReference>
<dbReference type="EMBL" id="JAJKFW010000023">
    <property type="protein sequence ID" value="MCC9643260.1"/>
    <property type="molecule type" value="Genomic_DNA"/>
</dbReference>
<evidence type="ECO:0000256" key="2">
    <source>
        <dbReference type="ARBA" id="ARBA00022555"/>
    </source>
</evidence>
<organism evidence="14 15">
    <name type="scientific">Rhodopirellula halodulae</name>
    <dbReference type="NCBI Taxonomy" id="2894198"/>
    <lineage>
        <taxon>Bacteria</taxon>
        <taxon>Pseudomonadati</taxon>
        <taxon>Planctomycetota</taxon>
        <taxon>Planctomycetia</taxon>
        <taxon>Pirellulales</taxon>
        <taxon>Pirellulaceae</taxon>
        <taxon>Rhodopirellula</taxon>
    </lineage>
</organism>
<comment type="function">
    <text evidence="1 11">Catalyzes the synthesis of 5,6-dihydrouridine (D), a modified base found in the D-loop of most tRNAs, via the reduction of the C5-C6 double bond in target uridines.</text>
</comment>
<feature type="region of interest" description="Disordered" evidence="12">
    <location>
        <begin position="1"/>
        <end position="21"/>
    </location>
</feature>
<dbReference type="InterPro" id="IPR024036">
    <property type="entry name" value="tRNA-dHydroUridine_Synthase_C"/>
</dbReference>
<comment type="cofactor">
    <cofactor evidence="11">
        <name>FMN</name>
        <dbReference type="ChEBI" id="CHEBI:58210"/>
    </cofactor>
</comment>
<evidence type="ECO:0000256" key="12">
    <source>
        <dbReference type="SAM" id="MobiDB-lite"/>
    </source>
</evidence>
<evidence type="ECO:0000256" key="10">
    <source>
        <dbReference type="ARBA" id="ARBA00048802"/>
    </source>
</evidence>
<protein>
    <recommendedName>
        <fullName evidence="11">tRNA-dihydrouridine synthase</fullName>
        <ecNumber evidence="11">1.3.1.-</ecNumber>
    </recommendedName>
</protein>
<dbReference type="EC" id="1.3.1.-" evidence="11"/>
<evidence type="ECO:0000256" key="5">
    <source>
        <dbReference type="ARBA" id="ARBA00022694"/>
    </source>
</evidence>
<evidence type="ECO:0000313" key="14">
    <source>
        <dbReference type="EMBL" id="MCC9643260.1"/>
    </source>
</evidence>
<reference evidence="14" key="1">
    <citation type="submission" date="2021-11" db="EMBL/GenBank/DDBJ databases">
        <title>Genome sequence.</title>
        <authorList>
            <person name="Sun Q."/>
        </authorList>
    </citation>
    <scope>NUCLEOTIDE SEQUENCE</scope>
    <source>
        <strain evidence="14">JC740</strain>
    </source>
</reference>
<comment type="catalytic activity">
    <reaction evidence="10">
        <text>a 5,6-dihydrouridine in tRNA + NAD(+) = a uridine in tRNA + NADH + H(+)</text>
        <dbReference type="Rhea" id="RHEA:54452"/>
        <dbReference type="Rhea" id="RHEA-COMP:13339"/>
        <dbReference type="Rhea" id="RHEA-COMP:13887"/>
        <dbReference type="ChEBI" id="CHEBI:15378"/>
        <dbReference type="ChEBI" id="CHEBI:57540"/>
        <dbReference type="ChEBI" id="CHEBI:57945"/>
        <dbReference type="ChEBI" id="CHEBI:65315"/>
        <dbReference type="ChEBI" id="CHEBI:74443"/>
    </reaction>
</comment>
<dbReference type="PANTHER" id="PTHR45846:SF1">
    <property type="entry name" value="TRNA-DIHYDROURIDINE(47) SYNTHASE [NAD(P)(+)]-LIKE"/>
    <property type="match status" value="1"/>
</dbReference>
<comment type="catalytic activity">
    <reaction evidence="9">
        <text>a 5,6-dihydrouridine in tRNA + NADP(+) = a uridine in tRNA + NADPH + H(+)</text>
        <dbReference type="Rhea" id="RHEA:23624"/>
        <dbReference type="Rhea" id="RHEA-COMP:13339"/>
        <dbReference type="Rhea" id="RHEA-COMP:13887"/>
        <dbReference type="ChEBI" id="CHEBI:15378"/>
        <dbReference type="ChEBI" id="CHEBI:57783"/>
        <dbReference type="ChEBI" id="CHEBI:58349"/>
        <dbReference type="ChEBI" id="CHEBI:65315"/>
        <dbReference type="ChEBI" id="CHEBI:74443"/>
    </reaction>
</comment>
<dbReference type="InterPro" id="IPR001269">
    <property type="entry name" value="DUS_fam"/>
</dbReference>
<dbReference type="Pfam" id="PF01207">
    <property type="entry name" value="Dus"/>
    <property type="match status" value="1"/>
</dbReference>
<feature type="domain" description="DUS-like FMN-binding" evidence="13">
    <location>
        <begin position="43"/>
        <end position="353"/>
    </location>
</feature>
<evidence type="ECO:0000256" key="9">
    <source>
        <dbReference type="ARBA" id="ARBA00048205"/>
    </source>
</evidence>
<dbReference type="SUPFAM" id="SSF51395">
    <property type="entry name" value="FMN-linked oxidoreductases"/>
    <property type="match status" value="1"/>
</dbReference>
<evidence type="ECO:0000256" key="8">
    <source>
        <dbReference type="ARBA" id="ARBA00023002"/>
    </source>
</evidence>
<keyword evidence="4 11" id="KW-0288">FMN</keyword>
<feature type="compositionally biased region" description="Low complexity" evidence="12">
    <location>
        <begin position="1"/>
        <end position="17"/>
    </location>
</feature>
<proteinExistence type="inferred from homology"/>
<accession>A0ABS8NI86</accession>
<evidence type="ECO:0000256" key="7">
    <source>
        <dbReference type="ARBA" id="ARBA00022884"/>
    </source>
</evidence>
<name>A0ABS8NI86_9BACT</name>
<gene>
    <name evidence="14" type="ORF">LOC71_13325</name>
</gene>
<sequence length="374" mass="41470">MTSSASETTVTAESNSSGNSSLPYEWKELSLGNVPIGFPIVQAALSGYSDLPMRVIARRHGASYTLCEVMLDQFLLSLTKREKTKHFLDIADEEHPVGGQLMGAEPEQFSAGALKLVEAGFDVIDVNFGCPVKKVLGRCRGGFHLSQPAVAIEILRRTRDIVPDHIPVTVKMRRGMDDTQEARDQFFEILDGAMAVGLAGVTVHGRTVMQRYIGPSRWSFLKDVKDHVGDRLKILGSGDLFAAVDGFEMMKQTGIDGVTVARGAIGNPWIFEQSRAIGNGEPLPPPPTIHEQAAVMREHFALCEQTYSEQRAPLLMRKFCIKYSQSHPNHREVRMAFTRLRSRDEFEAALQQHYGDDGPGQYVPREMHGSQEES</sequence>
<dbReference type="PIRSF" id="PIRSF006621">
    <property type="entry name" value="Dus"/>
    <property type="match status" value="1"/>
</dbReference>
<dbReference type="CDD" id="cd02801">
    <property type="entry name" value="DUS_like_FMN"/>
    <property type="match status" value="1"/>
</dbReference>
<dbReference type="Proteomes" id="UP001430306">
    <property type="component" value="Unassembled WGS sequence"/>
</dbReference>
<evidence type="ECO:0000259" key="13">
    <source>
        <dbReference type="Pfam" id="PF01207"/>
    </source>
</evidence>
<dbReference type="Gene3D" id="3.20.20.70">
    <property type="entry name" value="Aldolase class I"/>
    <property type="match status" value="1"/>
</dbReference>
<dbReference type="Gene3D" id="1.10.1200.80">
    <property type="entry name" value="Putative flavin oxidoreducatase, domain 2"/>
    <property type="match status" value="1"/>
</dbReference>
<keyword evidence="7" id="KW-0694">RNA-binding</keyword>
<evidence type="ECO:0000256" key="6">
    <source>
        <dbReference type="ARBA" id="ARBA00022857"/>
    </source>
</evidence>
<dbReference type="InterPro" id="IPR013785">
    <property type="entry name" value="Aldolase_TIM"/>
</dbReference>
<keyword evidence="8 11" id="KW-0560">Oxidoreductase</keyword>
<evidence type="ECO:0000256" key="3">
    <source>
        <dbReference type="ARBA" id="ARBA00022630"/>
    </source>
</evidence>
<keyword evidence="3 11" id="KW-0285">Flavoprotein</keyword>
<evidence type="ECO:0000256" key="11">
    <source>
        <dbReference type="PIRNR" id="PIRNR006621"/>
    </source>
</evidence>
<feature type="compositionally biased region" description="Basic and acidic residues" evidence="12">
    <location>
        <begin position="365"/>
        <end position="374"/>
    </location>
</feature>
<dbReference type="RefSeq" id="WP_230274205.1">
    <property type="nucleotide sequence ID" value="NZ_JAJKFW010000023.1"/>
</dbReference>
<feature type="region of interest" description="Disordered" evidence="12">
    <location>
        <begin position="353"/>
        <end position="374"/>
    </location>
</feature>
<evidence type="ECO:0000313" key="15">
    <source>
        <dbReference type="Proteomes" id="UP001430306"/>
    </source>
</evidence>
<keyword evidence="2" id="KW-0820">tRNA-binding</keyword>
<keyword evidence="15" id="KW-1185">Reference proteome</keyword>
<comment type="caution">
    <text evidence="14">The sequence shown here is derived from an EMBL/GenBank/DDBJ whole genome shotgun (WGS) entry which is preliminary data.</text>
</comment>
<evidence type="ECO:0000256" key="1">
    <source>
        <dbReference type="ARBA" id="ARBA00002790"/>
    </source>
</evidence>
<comment type="similarity">
    <text evidence="11">Belongs to the dus family.</text>
</comment>
<dbReference type="PANTHER" id="PTHR45846">
    <property type="entry name" value="TRNA-DIHYDROURIDINE(47) SYNTHASE [NAD(P)(+)]-LIKE"/>
    <property type="match status" value="1"/>
</dbReference>
<keyword evidence="5 11" id="KW-0819">tRNA processing</keyword>
<keyword evidence="6" id="KW-0521">NADP</keyword>